<evidence type="ECO:0000313" key="4">
    <source>
        <dbReference type="EMBL" id="MCO6158434.1"/>
    </source>
</evidence>
<dbReference type="Pfam" id="PF04434">
    <property type="entry name" value="SWIM"/>
    <property type="match status" value="1"/>
</dbReference>
<protein>
    <submittedName>
        <fullName evidence="4">SWIM zinc finger domain-containing protein</fullName>
    </submittedName>
</protein>
<comment type="caution">
    <text evidence="4">The sequence shown here is derived from an EMBL/GenBank/DDBJ whole genome shotgun (WGS) entry which is preliminary data.</text>
</comment>
<sequence length="471" mass="51567">MSDALDRISRLAPDQASLTAAQKLMTPSHWVNLGEDGRGLVWGECQGSGATPYRVCLSESDAGYKCSCPSRKFPCKHCLALMGFRALGTIPFTVDPAIPLWVQEWLSRRRGAARTQDREQKGQEENASGAKAGFSVPDAEAGNERPAAASLLKTHAQRERNRLKREALFTEGVECMEQWLSDQIDQGLAGFDQRARTACVTLAKRLYDAKAPGLANRVSALPDMLLSVDSHDRPFEAARCFAALLLLGRTCLRSDTLPAALVADARRASGWVMTREELLSESSALKRSGSWRVLGIKETVQPDRMKRIETWLGLENEPTVFALLVDYIVPGSQAGSLPFLVDDTMDAECVYYPSPVPLRVQIASSHGTEQASAPWSCRPRSLATALNDWRHALAAKPWLGDFPLAVSPVFLRSSGDSLFLVEDDIVLPVVQNCVDSARCLCRVGPVGLFGLWNGRVFTPLLASTSLGIWRL</sequence>
<keyword evidence="1" id="KW-0479">Metal-binding</keyword>
<proteinExistence type="predicted"/>
<dbReference type="InterPro" id="IPR007527">
    <property type="entry name" value="Znf_SWIM"/>
</dbReference>
<evidence type="ECO:0000259" key="3">
    <source>
        <dbReference type="PROSITE" id="PS50966"/>
    </source>
</evidence>
<gene>
    <name evidence="4" type="ORF">NF685_00095</name>
</gene>
<dbReference type="Proteomes" id="UP001523401">
    <property type="component" value="Unassembled WGS sequence"/>
</dbReference>
<evidence type="ECO:0000256" key="1">
    <source>
        <dbReference type="PROSITE-ProRule" id="PRU00325"/>
    </source>
</evidence>
<keyword evidence="1" id="KW-0862">Zinc</keyword>
<feature type="domain" description="SWIM-type" evidence="3">
    <location>
        <begin position="53"/>
        <end position="86"/>
    </location>
</feature>
<keyword evidence="5" id="KW-1185">Reference proteome</keyword>
<keyword evidence="1" id="KW-0863">Zinc-finger</keyword>
<dbReference type="EMBL" id="JAMXQU010000001">
    <property type="protein sequence ID" value="MCO6158434.1"/>
    <property type="molecule type" value="Genomic_DNA"/>
</dbReference>
<feature type="region of interest" description="Disordered" evidence="2">
    <location>
        <begin position="112"/>
        <end position="141"/>
    </location>
</feature>
<dbReference type="PROSITE" id="PS50966">
    <property type="entry name" value="ZF_SWIM"/>
    <property type="match status" value="1"/>
</dbReference>
<evidence type="ECO:0000313" key="5">
    <source>
        <dbReference type="Proteomes" id="UP001523401"/>
    </source>
</evidence>
<reference evidence="4 5" key="1">
    <citation type="submission" date="2022-06" db="EMBL/GenBank/DDBJ databases">
        <title>Whole-genome of Asaia lannensis strain LMG 27011T.</title>
        <authorList>
            <person name="Sombolestani A."/>
        </authorList>
    </citation>
    <scope>NUCLEOTIDE SEQUENCE [LARGE SCALE GENOMIC DNA]</scope>
    <source>
        <strain evidence="4 5">NBRC 102526</strain>
    </source>
</reference>
<name>A0ABT1CC44_9PROT</name>
<evidence type="ECO:0000256" key="2">
    <source>
        <dbReference type="SAM" id="MobiDB-lite"/>
    </source>
</evidence>
<accession>A0ABT1CC44</accession>
<dbReference type="RefSeq" id="WP_252848139.1">
    <property type="nucleotide sequence ID" value="NZ_BAPW01000038.1"/>
</dbReference>
<organism evidence="4 5">
    <name type="scientific">Asaia lannensis NBRC 102526</name>
    <dbReference type="NCBI Taxonomy" id="1307926"/>
    <lineage>
        <taxon>Bacteria</taxon>
        <taxon>Pseudomonadati</taxon>
        <taxon>Pseudomonadota</taxon>
        <taxon>Alphaproteobacteria</taxon>
        <taxon>Acetobacterales</taxon>
        <taxon>Acetobacteraceae</taxon>
        <taxon>Asaia</taxon>
    </lineage>
</organism>
<feature type="compositionally biased region" description="Basic and acidic residues" evidence="2">
    <location>
        <begin position="115"/>
        <end position="124"/>
    </location>
</feature>